<keyword evidence="2" id="KW-0238">DNA-binding</keyword>
<organism evidence="5 6">
    <name type="scientific">Enterocloster hominis</name>
    <name type="common">ex Hitch et al. 2024</name>
    <dbReference type="NCBI Taxonomy" id="1917870"/>
    <lineage>
        <taxon>Bacteria</taxon>
        <taxon>Bacillati</taxon>
        <taxon>Bacillota</taxon>
        <taxon>Clostridia</taxon>
        <taxon>Lachnospirales</taxon>
        <taxon>Lachnospiraceae</taxon>
        <taxon>Enterocloster</taxon>
    </lineage>
</organism>
<protein>
    <submittedName>
        <fullName evidence="5">LuxR C-terminal-related transcriptional regulator</fullName>
    </submittedName>
</protein>
<evidence type="ECO:0000256" key="1">
    <source>
        <dbReference type="ARBA" id="ARBA00023015"/>
    </source>
</evidence>
<gene>
    <name evidence="5" type="ORF">WMQ36_28340</name>
</gene>
<sequence length="821" mass="92647">MEDRISNTHTLFFPPGIQEHIQEMLKAPVSFVCAGSGFGKTTAVAHFLKHGPTSHMRVKWHTCFGCVPARTWQEICGLLWLADRDTASALARLECPAPDNLCHISMLLDRLRCEEDLILVVDNYQFSGFAEPYRLLDVLSMHRCGHLHLIFISQPMWADGQSQTSNPWIYHMTQEAFCFGPDDIRQLSVHLGNGISLQQAGLLYKVTNGWIAALLLQFVHYAGGGKLGEYPALSDLISRTFWEPLSLRQRDFFLSLSLLDTFTRQQALMMAGDETVFTECWNMITVNAFIHFNGTHYTIHSLLKDFYMQKFNAAQPVFRNRAFICAGDACLYSKDSLMAVGFFLQAGAYGRILSIRLTSGQLAGLVRENGPGLKQMIEELPDGLLREHWELLMAISIKASLTGQMGLGCAAFTRLQQLSVLPAVDVRQRSHIQAALSLVNSFRTYNDVAFMCCFHKMTWDYLDNPYDFYLTNDSWTFCIPSPVYMFWRRSGNLQDTLALVREGIPRYAAMAGGKGTGAAEAMQAEMELLAGDTRGAYDSAWNAWYTARSRGQDSLCFAALFTLCRIAVLEGDCGQFTGHMEEIGGLALKGVEFGCVTTSGVCAGFLYSRLDMDETIPSWLKEPDSYKRILYPVSAPFAGIIYAHLRRRQEPGTFPGVARALLAETDRPPFLLPRIYYWLELASAYERMNCRDMARRYLDMALEHAVPDRVYLPVAEYHKELGELLGSPEVKYAGTSEMRAIIRIGRKMEAGAAKIRKYLKSRNSPLTPREKEIALLARQRLTNEEIAHQLYISPATVKNVLYRVYDKLNVHGKKELNEIDF</sequence>
<dbReference type="SUPFAM" id="SSF52540">
    <property type="entry name" value="P-loop containing nucleoside triphosphate hydrolases"/>
    <property type="match status" value="1"/>
</dbReference>
<dbReference type="EMBL" id="JBBMFM010000232">
    <property type="protein sequence ID" value="MEQ2428877.1"/>
    <property type="molecule type" value="Genomic_DNA"/>
</dbReference>
<dbReference type="InterPro" id="IPR027417">
    <property type="entry name" value="P-loop_NTPase"/>
</dbReference>
<dbReference type="PROSITE" id="PS50043">
    <property type="entry name" value="HTH_LUXR_2"/>
    <property type="match status" value="1"/>
</dbReference>
<dbReference type="PANTHER" id="PTHR44688">
    <property type="entry name" value="DNA-BINDING TRANSCRIPTIONAL ACTIVATOR DEVR_DOSR"/>
    <property type="match status" value="1"/>
</dbReference>
<dbReference type="CDD" id="cd06170">
    <property type="entry name" value="LuxR_C_like"/>
    <property type="match status" value="1"/>
</dbReference>
<evidence type="ECO:0000259" key="4">
    <source>
        <dbReference type="PROSITE" id="PS50043"/>
    </source>
</evidence>
<keyword evidence="3" id="KW-0804">Transcription</keyword>
<accession>A0ABV1DGQ0</accession>
<name>A0ABV1DGQ0_9FIRM</name>
<keyword evidence="6" id="KW-1185">Reference proteome</keyword>
<comment type="caution">
    <text evidence="5">The sequence shown here is derived from an EMBL/GenBank/DDBJ whole genome shotgun (WGS) entry which is preliminary data.</text>
</comment>
<evidence type="ECO:0000313" key="6">
    <source>
        <dbReference type="Proteomes" id="UP001454086"/>
    </source>
</evidence>
<dbReference type="Gene3D" id="1.10.10.10">
    <property type="entry name" value="Winged helix-like DNA-binding domain superfamily/Winged helix DNA-binding domain"/>
    <property type="match status" value="1"/>
</dbReference>
<dbReference type="InterPro" id="IPR016032">
    <property type="entry name" value="Sig_transdc_resp-reg_C-effctor"/>
</dbReference>
<dbReference type="InterPro" id="IPR000792">
    <property type="entry name" value="Tscrpt_reg_LuxR_C"/>
</dbReference>
<dbReference type="SMART" id="SM00421">
    <property type="entry name" value="HTH_LUXR"/>
    <property type="match status" value="1"/>
</dbReference>
<reference evidence="5 6" key="1">
    <citation type="submission" date="2024-03" db="EMBL/GenBank/DDBJ databases">
        <title>Human intestinal bacterial collection.</title>
        <authorList>
            <person name="Pauvert C."/>
            <person name="Hitch T.C.A."/>
            <person name="Clavel T."/>
        </authorList>
    </citation>
    <scope>NUCLEOTIDE SEQUENCE [LARGE SCALE GENOMIC DNA]</scope>
    <source>
        <strain evidence="5 6">CLA-SR-H021</strain>
    </source>
</reference>
<dbReference type="RefSeq" id="WP_008719466.1">
    <property type="nucleotide sequence ID" value="NZ_JBBMFM010000232.1"/>
</dbReference>
<keyword evidence="1" id="KW-0805">Transcription regulation</keyword>
<evidence type="ECO:0000313" key="5">
    <source>
        <dbReference type="EMBL" id="MEQ2428877.1"/>
    </source>
</evidence>
<dbReference type="InterPro" id="IPR036388">
    <property type="entry name" value="WH-like_DNA-bd_sf"/>
</dbReference>
<dbReference type="SUPFAM" id="SSF46894">
    <property type="entry name" value="C-terminal effector domain of the bipartite response regulators"/>
    <property type="match status" value="1"/>
</dbReference>
<dbReference type="Pfam" id="PF00196">
    <property type="entry name" value="GerE"/>
    <property type="match status" value="1"/>
</dbReference>
<evidence type="ECO:0000256" key="2">
    <source>
        <dbReference type="ARBA" id="ARBA00023125"/>
    </source>
</evidence>
<feature type="domain" description="HTH luxR-type" evidence="4">
    <location>
        <begin position="759"/>
        <end position="821"/>
    </location>
</feature>
<proteinExistence type="predicted"/>
<dbReference type="Proteomes" id="UP001454086">
    <property type="component" value="Unassembled WGS sequence"/>
</dbReference>
<dbReference type="PANTHER" id="PTHR44688:SF16">
    <property type="entry name" value="DNA-BINDING TRANSCRIPTIONAL ACTIVATOR DEVR_DOSR"/>
    <property type="match status" value="1"/>
</dbReference>
<evidence type="ECO:0000256" key="3">
    <source>
        <dbReference type="ARBA" id="ARBA00023163"/>
    </source>
</evidence>